<dbReference type="PANTHER" id="PTHR43777">
    <property type="entry name" value="MOLYBDENUM COFACTOR CYTIDYLYLTRANSFERASE"/>
    <property type="match status" value="1"/>
</dbReference>
<evidence type="ECO:0000313" key="3">
    <source>
        <dbReference type="Proteomes" id="UP000276128"/>
    </source>
</evidence>
<dbReference type="GO" id="GO:0016779">
    <property type="term" value="F:nucleotidyltransferase activity"/>
    <property type="evidence" value="ECO:0007669"/>
    <property type="project" value="UniProtKB-ARBA"/>
</dbReference>
<keyword evidence="3" id="KW-1185">Reference proteome</keyword>
<evidence type="ECO:0000313" key="2">
    <source>
        <dbReference type="EMBL" id="RTE10582.1"/>
    </source>
</evidence>
<evidence type="ECO:0000259" key="1">
    <source>
        <dbReference type="Pfam" id="PF12804"/>
    </source>
</evidence>
<sequence>MSDGSKAVAGVYLAAGSSRRMGTAKQALPMPGVGGLRLGAVALRELLALRAELPHVVVVVRAADPLDWLPAEAQAEMAAGRCRLVVCPDAERGMAHSLRAGVAAAAELGAVGALVTLADQPFVSRALLCRLIEACGEGVDFAASGDGGVPKPPLVLGRAMWPAVAELTGDEGARSLLRRPEYVGRVLNVADPHTFMDVDTPELYEAAMGIFAGRR</sequence>
<organism evidence="2 3">
    <name type="scientific">Paenibacillus whitsoniae</name>
    <dbReference type="NCBI Taxonomy" id="2496558"/>
    <lineage>
        <taxon>Bacteria</taxon>
        <taxon>Bacillati</taxon>
        <taxon>Bacillota</taxon>
        <taxon>Bacilli</taxon>
        <taxon>Bacillales</taxon>
        <taxon>Paenibacillaceae</taxon>
        <taxon>Paenibacillus</taxon>
    </lineage>
</organism>
<dbReference type="RefSeq" id="WP_126140397.1">
    <property type="nucleotide sequence ID" value="NZ_RXHU01000016.1"/>
</dbReference>
<dbReference type="InterPro" id="IPR025877">
    <property type="entry name" value="MobA-like_NTP_Trfase"/>
</dbReference>
<dbReference type="InterPro" id="IPR029044">
    <property type="entry name" value="Nucleotide-diphossugar_trans"/>
</dbReference>
<gene>
    <name evidence="2" type="ORF">EJQ19_06510</name>
</gene>
<accession>A0A430JHW8</accession>
<dbReference type="EMBL" id="RXHU01000016">
    <property type="protein sequence ID" value="RTE10582.1"/>
    <property type="molecule type" value="Genomic_DNA"/>
</dbReference>
<keyword evidence="2" id="KW-0808">Transferase</keyword>
<feature type="domain" description="MobA-like NTP transferase" evidence="1">
    <location>
        <begin position="10"/>
        <end position="179"/>
    </location>
</feature>
<name>A0A430JHW8_9BACL</name>
<dbReference type="AlphaFoldDB" id="A0A430JHW8"/>
<comment type="caution">
    <text evidence="2">The sequence shown here is derived from an EMBL/GenBank/DDBJ whole genome shotgun (WGS) entry which is preliminary data.</text>
</comment>
<dbReference type="Pfam" id="PF12804">
    <property type="entry name" value="NTP_transf_3"/>
    <property type="match status" value="1"/>
</dbReference>
<protein>
    <submittedName>
        <fullName evidence="2">Nucleotidyltransferase family protein</fullName>
    </submittedName>
</protein>
<dbReference type="Gene3D" id="3.90.550.10">
    <property type="entry name" value="Spore Coat Polysaccharide Biosynthesis Protein SpsA, Chain A"/>
    <property type="match status" value="1"/>
</dbReference>
<proteinExistence type="predicted"/>
<dbReference type="PANTHER" id="PTHR43777:SF1">
    <property type="entry name" value="MOLYBDENUM COFACTOR CYTIDYLYLTRANSFERASE"/>
    <property type="match status" value="1"/>
</dbReference>
<reference evidence="2 3" key="1">
    <citation type="submission" date="2018-12" db="EMBL/GenBank/DDBJ databases">
        <title>Bacillus ochoae sp. nov., Paenibacillus whitsoniae sp. nov., Paenibacillus spiritus sp. nov. Isolated from the Mars Exploration Rover during spacecraft assembly.</title>
        <authorList>
            <person name="Seuylemezian A."/>
            <person name="Vaishampayan P."/>
        </authorList>
    </citation>
    <scope>NUCLEOTIDE SEQUENCE [LARGE SCALE GENOMIC DNA]</scope>
    <source>
        <strain evidence="2 3">MER 54</strain>
    </source>
</reference>
<dbReference type="CDD" id="cd04182">
    <property type="entry name" value="GT_2_like_f"/>
    <property type="match status" value="1"/>
</dbReference>
<dbReference type="SUPFAM" id="SSF53448">
    <property type="entry name" value="Nucleotide-diphospho-sugar transferases"/>
    <property type="match status" value="1"/>
</dbReference>
<dbReference type="Proteomes" id="UP000276128">
    <property type="component" value="Unassembled WGS sequence"/>
</dbReference>
<dbReference type="OrthoDB" id="285216at2"/>